<organism evidence="1 2">
    <name type="scientific">Vescimonas coprocola</name>
    <dbReference type="NCBI Taxonomy" id="2714355"/>
    <lineage>
        <taxon>Bacteria</taxon>
        <taxon>Bacillati</taxon>
        <taxon>Bacillota</taxon>
        <taxon>Clostridia</taxon>
        <taxon>Eubacteriales</taxon>
        <taxon>Oscillospiraceae</taxon>
        <taxon>Vescimonas</taxon>
    </lineage>
</organism>
<dbReference type="Proteomes" id="UP000681035">
    <property type="component" value="Chromosome"/>
</dbReference>
<keyword evidence="2" id="KW-1185">Reference proteome</keyword>
<proteinExistence type="predicted"/>
<dbReference type="Gene3D" id="1.10.10.10">
    <property type="entry name" value="Winged helix-like DNA-binding domain superfamily/Winged helix DNA-binding domain"/>
    <property type="match status" value="1"/>
</dbReference>
<dbReference type="RefSeq" id="WP_213542051.1">
    <property type="nucleotide sequence ID" value="NZ_AP023418.1"/>
</dbReference>
<sequence length="82" mass="9339">MSRLDFLYRTELPHRAVAVYIYLADRTNENNECWPAIPTIASDLKLSPSTVRRGIRDLKKAGLLATEQRYRKKVARAVCCSG</sequence>
<dbReference type="SUPFAM" id="SSF46785">
    <property type="entry name" value="Winged helix' DNA-binding domain"/>
    <property type="match status" value="1"/>
</dbReference>
<dbReference type="EMBL" id="AP023418">
    <property type="protein sequence ID" value="BCK81300.1"/>
    <property type="molecule type" value="Genomic_DNA"/>
</dbReference>
<gene>
    <name evidence="1" type="ORF">MM50RIKEN_10630</name>
</gene>
<evidence type="ECO:0000313" key="1">
    <source>
        <dbReference type="EMBL" id="BCK81300.1"/>
    </source>
</evidence>
<dbReference type="AlphaFoldDB" id="A0A810Q041"/>
<dbReference type="InterPro" id="IPR036388">
    <property type="entry name" value="WH-like_DNA-bd_sf"/>
</dbReference>
<name>A0A810Q041_9FIRM</name>
<reference evidence="1" key="1">
    <citation type="submission" date="2020-09" db="EMBL/GenBank/DDBJ databases">
        <title>New species isolated from human feces.</title>
        <authorList>
            <person name="Kitahara M."/>
            <person name="Shigeno Y."/>
            <person name="Shime M."/>
            <person name="Matsumoto Y."/>
            <person name="Nakamura S."/>
            <person name="Motooka D."/>
            <person name="Fukuoka S."/>
            <person name="Nishikawa H."/>
            <person name="Benno Y."/>
        </authorList>
    </citation>
    <scope>NUCLEOTIDE SEQUENCE</scope>
    <source>
        <strain evidence="1">MM50</strain>
    </source>
</reference>
<dbReference type="InterPro" id="IPR036390">
    <property type="entry name" value="WH_DNA-bd_sf"/>
</dbReference>
<protein>
    <submittedName>
        <fullName evidence="1">Transcriptional regulator</fullName>
    </submittedName>
</protein>
<evidence type="ECO:0000313" key="2">
    <source>
        <dbReference type="Proteomes" id="UP000681035"/>
    </source>
</evidence>
<accession>A0A810Q041</accession>
<dbReference type="Pfam" id="PF13730">
    <property type="entry name" value="HTH_36"/>
    <property type="match status" value="1"/>
</dbReference>
<dbReference type="KEGG" id="vcop:MM50RIKEN_10630"/>